<keyword evidence="3" id="KW-1185">Reference proteome</keyword>
<reference evidence="2" key="1">
    <citation type="submission" date="2021-09" db="EMBL/GenBank/DDBJ databases">
        <authorList>
            <person name="Martin H S."/>
        </authorList>
    </citation>
    <scope>NUCLEOTIDE SEQUENCE</scope>
</reference>
<evidence type="ECO:0000313" key="3">
    <source>
        <dbReference type="Proteomes" id="UP000789524"/>
    </source>
</evidence>
<comment type="caution">
    <text evidence="2">The sequence shown here is derived from an EMBL/GenBank/DDBJ whole genome shotgun (WGS) entry which is preliminary data.</text>
</comment>
<dbReference type="Proteomes" id="UP000789524">
    <property type="component" value="Unassembled WGS sequence"/>
</dbReference>
<gene>
    <name evidence="2" type="ORF">DCHRY22_LOCUS10319</name>
</gene>
<evidence type="ECO:0000313" key="2">
    <source>
        <dbReference type="EMBL" id="CAG9573004.1"/>
    </source>
</evidence>
<organism evidence="2 3">
    <name type="scientific">Danaus chrysippus</name>
    <name type="common">African queen</name>
    <dbReference type="NCBI Taxonomy" id="151541"/>
    <lineage>
        <taxon>Eukaryota</taxon>
        <taxon>Metazoa</taxon>
        <taxon>Ecdysozoa</taxon>
        <taxon>Arthropoda</taxon>
        <taxon>Hexapoda</taxon>
        <taxon>Insecta</taxon>
        <taxon>Pterygota</taxon>
        <taxon>Neoptera</taxon>
        <taxon>Endopterygota</taxon>
        <taxon>Lepidoptera</taxon>
        <taxon>Glossata</taxon>
        <taxon>Ditrysia</taxon>
        <taxon>Papilionoidea</taxon>
        <taxon>Nymphalidae</taxon>
        <taxon>Danainae</taxon>
        <taxon>Danaini</taxon>
        <taxon>Danaina</taxon>
        <taxon>Danaus</taxon>
        <taxon>Anosia</taxon>
    </lineage>
</organism>
<sequence>MPGSVPPPPPPRSDSLRLSAEDMVLSANAGARTSTGALAHYLTAELLATRPQPRSALSLRVDSEPAPCIKLTASAHALPYIPILPPPPPPATRPAPLPLEPLPPPELFDF</sequence>
<accession>A0A8J2W835</accession>
<protein>
    <submittedName>
        <fullName evidence="2">(African queen) hypothetical protein</fullName>
    </submittedName>
</protein>
<dbReference type="OrthoDB" id="504170at2759"/>
<proteinExistence type="predicted"/>
<evidence type="ECO:0000256" key="1">
    <source>
        <dbReference type="SAM" id="MobiDB-lite"/>
    </source>
</evidence>
<dbReference type="AlphaFoldDB" id="A0A8J2W835"/>
<name>A0A8J2W835_9NEOP</name>
<feature type="region of interest" description="Disordered" evidence="1">
    <location>
        <begin position="86"/>
        <end position="110"/>
    </location>
</feature>
<dbReference type="EMBL" id="CAKASE010000069">
    <property type="protein sequence ID" value="CAG9573004.1"/>
    <property type="molecule type" value="Genomic_DNA"/>
</dbReference>